<reference evidence="1" key="1">
    <citation type="submission" date="2022-11" db="EMBL/GenBank/DDBJ databases">
        <authorList>
            <person name="Coimbra C."/>
        </authorList>
    </citation>
    <scope>NUCLEOTIDE SEQUENCE</scope>
    <source>
        <strain evidence="1">Jales19</strain>
    </source>
</reference>
<comment type="caution">
    <text evidence="1">The sequence shown here is derived from an EMBL/GenBank/DDBJ whole genome shotgun (WGS) entry which is preliminary data.</text>
</comment>
<sequence length="194" mass="20463">MDQATSREIGEKIAGLDRLVTSLGLEFDDVAVNAVAGVPDAARKAAEINLRLERLAVDRRILSRALDRAHEAEAAAHEAKAEAVRQNHLDTAKSHANGLLAAAGRIDAAIDAFAAALPDLSEHELAIRQHLGRAEFRLSGSVVGQMGLAVMAIDRLHRLADGRARLSGSGKSVAEIASSAWAVLLADKSEQEAA</sequence>
<protein>
    <submittedName>
        <fullName evidence="1">Uncharacterized protein</fullName>
    </submittedName>
</protein>
<keyword evidence="2" id="KW-1185">Reference proteome</keyword>
<dbReference type="RefSeq" id="WP_269907495.1">
    <property type="nucleotide sequence ID" value="NZ_JAPFQA010000012.1"/>
</dbReference>
<organism evidence="1 2">
    <name type="scientific">Mesorhizobium qingshengii</name>
    <dbReference type="NCBI Taxonomy" id="1165689"/>
    <lineage>
        <taxon>Bacteria</taxon>
        <taxon>Pseudomonadati</taxon>
        <taxon>Pseudomonadota</taxon>
        <taxon>Alphaproteobacteria</taxon>
        <taxon>Hyphomicrobiales</taxon>
        <taxon>Phyllobacteriaceae</taxon>
        <taxon>Mesorhizobium</taxon>
    </lineage>
</organism>
<accession>A0ABT4R0A8</accession>
<name>A0ABT4R0A8_9HYPH</name>
<dbReference type="Proteomes" id="UP001152178">
    <property type="component" value="Unassembled WGS sequence"/>
</dbReference>
<proteinExistence type="predicted"/>
<evidence type="ECO:0000313" key="1">
    <source>
        <dbReference type="EMBL" id="MCZ8547171.1"/>
    </source>
</evidence>
<dbReference type="EMBL" id="JAPFQA010000012">
    <property type="protein sequence ID" value="MCZ8547171.1"/>
    <property type="molecule type" value="Genomic_DNA"/>
</dbReference>
<gene>
    <name evidence="1" type="ORF">OOJ09_23525</name>
</gene>
<evidence type="ECO:0000313" key="2">
    <source>
        <dbReference type="Proteomes" id="UP001152178"/>
    </source>
</evidence>